<dbReference type="NCBIfam" id="NF003685">
    <property type="entry name" value="PRK05305.2-5"/>
    <property type="match status" value="1"/>
</dbReference>
<evidence type="ECO:0000313" key="14">
    <source>
        <dbReference type="Proteomes" id="UP000242645"/>
    </source>
</evidence>
<dbReference type="InterPro" id="IPR003817">
    <property type="entry name" value="PS_Dcarbxylase"/>
</dbReference>
<reference evidence="13 14" key="1">
    <citation type="journal article" date="2017" name="ISME J.">
        <title>Genome of 'Ca. Desulfovibrio trichonymphae', an H2-oxidizing bacterium in a tripartite symbiotic system within a protist cell in the termite gut.</title>
        <authorList>
            <person name="Kuwahara H."/>
            <person name="Yuki M."/>
            <person name="Izawa K."/>
            <person name="Ohkuma M."/>
            <person name="Hongoh Y."/>
        </authorList>
    </citation>
    <scope>NUCLEOTIDE SEQUENCE [LARGE SCALE GENOMIC DNA]</scope>
    <source>
        <strain evidence="13 14">Rs-N31</strain>
    </source>
</reference>
<dbReference type="AlphaFoldDB" id="A0A1J1DYR8"/>
<comment type="pathway">
    <text evidence="11">Phospholipid metabolism; phosphatidylethanolamine biosynthesis; phosphatidylethanolamine from CDP-diacylglycerol: step 2/2.</text>
</comment>
<keyword evidence="7 11" id="KW-0594">Phospholipid biosynthesis</keyword>
<comment type="subcellular location">
    <subcellularLocation>
        <location evidence="11">Cell membrane</location>
        <topology evidence="11">Peripheral membrane protein</topology>
    </subcellularLocation>
</comment>
<feature type="modified residue" description="Pyruvic acid (Ser); by autocatalysis" evidence="11">
    <location>
        <position position="182"/>
    </location>
</feature>
<comment type="cofactor">
    <cofactor evidence="11">
        <name>pyruvate</name>
        <dbReference type="ChEBI" id="CHEBI:15361"/>
    </cofactor>
    <text evidence="11">Binds 1 pyruvoyl group covalently per subunit.</text>
</comment>
<feature type="chain" id="PRO_5023391453" description="Phosphatidylserine decarboxylase beta chain" evidence="11">
    <location>
        <begin position="1"/>
        <end position="181"/>
    </location>
</feature>
<keyword evidence="12" id="KW-0812">Transmembrane</keyword>
<comment type="subunit">
    <text evidence="11">Heterodimer of a large membrane-associated beta subunit and a small pyruvoyl-containing alpha subunit.</text>
</comment>
<feature type="transmembrane region" description="Helical" evidence="12">
    <location>
        <begin position="12"/>
        <end position="40"/>
    </location>
</feature>
<dbReference type="OrthoDB" id="9790893at2"/>
<evidence type="ECO:0000256" key="6">
    <source>
        <dbReference type="ARBA" id="ARBA00023145"/>
    </source>
</evidence>
<organism evidence="13 14">
    <name type="scientific">Candidatus Desulfovibrio trichonymphae</name>
    <dbReference type="NCBI Taxonomy" id="1725232"/>
    <lineage>
        <taxon>Bacteria</taxon>
        <taxon>Pseudomonadati</taxon>
        <taxon>Thermodesulfobacteriota</taxon>
        <taxon>Desulfovibrionia</taxon>
        <taxon>Desulfovibrionales</taxon>
        <taxon>Desulfovibrionaceae</taxon>
        <taxon>Desulfovibrio</taxon>
    </lineage>
</organism>
<keyword evidence="12" id="KW-1133">Transmembrane helix</keyword>
<dbReference type="GO" id="GO:0006646">
    <property type="term" value="P:phosphatidylethanolamine biosynthetic process"/>
    <property type="evidence" value="ECO:0007669"/>
    <property type="project" value="UniProtKB-UniRule"/>
</dbReference>
<dbReference type="GO" id="GO:0004609">
    <property type="term" value="F:phosphatidylserine decarboxylase activity"/>
    <property type="evidence" value="ECO:0007669"/>
    <property type="project" value="UniProtKB-UniRule"/>
</dbReference>
<evidence type="ECO:0000256" key="5">
    <source>
        <dbReference type="ARBA" id="ARBA00023136"/>
    </source>
</evidence>
<dbReference type="InterPro" id="IPR033175">
    <property type="entry name" value="PSD-A"/>
</dbReference>
<dbReference type="NCBIfam" id="NF003678">
    <property type="entry name" value="PRK05305.1-2"/>
    <property type="match status" value="1"/>
</dbReference>
<feature type="active site" description="Schiff-base intermediate with substrate; via pyruvic acid" evidence="11">
    <location>
        <position position="182"/>
    </location>
</feature>
<evidence type="ECO:0000256" key="1">
    <source>
        <dbReference type="ARBA" id="ARBA00022475"/>
    </source>
</evidence>
<evidence type="ECO:0000256" key="2">
    <source>
        <dbReference type="ARBA" id="ARBA00022516"/>
    </source>
</evidence>
<evidence type="ECO:0000256" key="4">
    <source>
        <dbReference type="ARBA" id="ARBA00023098"/>
    </source>
</evidence>
<protein>
    <recommendedName>
        <fullName evidence="11">Phosphatidylserine decarboxylase proenzyme</fullName>
        <ecNumber evidence="11">4.1.1.65</ecNumber>
    </recommendedName>
    <component>
        <recommendedName>
            <fullName evidence="11">Phosphatidylserine decarboxylase alpha chain</fullName>
        </recommendedName>
    </component>
    <component>
        <recommendedName>
            <fullName evidence="11">Phosphatidylserine decarboxylase beta chain</fullName>
        </recommendedName>
    </component>
</protein>
<dbReference type="RefSeq" id="WP_096399784.1">
    <property type="nucleotide sequence ID" value="NZ_AP017368.1"/>
</dbReference>
<dbReference type="PANTHER" id="PTHR35809:SF1">
    <property type="entry name" value="ARCHAETIDYLSERINE DECARBOXYLASE PROENZYME-RELATED"/>
    <property type="match status" value="1"/>
</dbReference>
<dbReference type="UniPathway" id="UPA00558">
    <property type="reaction ID" value="UER00616"/>
</dbReference>
<keyword evidence="6 11" id="KW-0865">Zymogen</keyword>
<evidence type="ECO:0000256" key="9">
    <source>
        <dbReference type="ARBA" id="ARBA00023264"/>
    </source>
</evidence>
<evidence type="ECO:0000256" key="12">
    <source>
        <dbReference type="SAM" id="Phobius"/>
    </source>
</evidence>
<dbReference type="Pfam" id="PF02666">
    <property type="entry name" value="PS_Dcarbxylase"/>
    <property type="match status" value="1"/>
</dbReference>
<dbReference type="KEGG" id="dtr:RSDT_0758"/>
<keyword evidence="10 11" id="KW-0670">Pyruvate</keyword>
<evidence type="ECO:0000256" key="8">
    <source>
        <dbReference type="ARBA" id="ARBA00023239"/>
    </source>
</evidence>
<gene>
    <name evidence="11 13" type="primary">psd</name>
    <name evidence="13" type="ORF">RSDT_0758</name>
</gene>
<evidence type="ECO:0000256" key="7">
    <source>
        <dbReference type="ARBA" id="ARBA00023209"/>
    </source>
</evidence>
<keyword evidence="4 11" id="KW-0443">Lipid metabolism</keyword>
<dbReference type="HAMAP" id="MF_00664">
    <property type="entry name" value="PS_decarb_PSD_A"/>
    <property type="match status" value="1"/>
</dbReference>
<dbReference type="EMBL" id="AP017368">
    <property type="protein sequence ID" value="BAV92270.1"/>
    <property type="molecule type" value="Genomic_DNA"/>
</dbReference>
<keyword evidence="2 11" id="KW-0444">Lipid biosynthesis</keyword>
<evidence type="ECO:0000256" key="11">
    <source>
        <dbReference type="HAMAP-Rule" id="MF_00664"/>
    </source>
</evidence>
<name>A0A1J1DYR8_9BACT</name>
<evidence type="ECO:0000313" key="13">
    <source>
        <dbReference type="EMBL" id="BAV92270.1"/>
    </source>
</evidence>
<evidence type="ECO:0000256" key="3">
    <source>
        <dbReference type="ARBA" id="ARBA00022793"/>
    </source>
</evidence>
<comment type="similarity">
    <text evidence="11">Belongs to the phosphatidylserine decarboxylase family. PSD-A subfamily.</text>
</comment>
<sequence>MRQPHSGIAPEGWPCICLTALAAVVFAFLGLGVAALLLLASCAFSVHFFRDPERVVPQGANIAVSPADGRILHITEKPEPFSGQTRQCVSIFMNLFNVHVNRVPIDCTVEEIRYWPGKFFNASLDKASTDNERCALLLRDTDGLTWIMVQIAGLVARRIVCRTEAGEALMRGQRCGMIRFGSRVDLYLPRGYVSAVQLGERVFAGQSIIVRRG</sequence>
<dbReference type="Proteomes" id="UP000242645">
    <property type="component" value="Chromosome"/>
</dbReference>
<evidence type="ECO:0000256" key="10">
    <source>
        <dbReference type="ARBA" id="ARBA00023317"/>
    </source>
</evidence>
<accession>A0A1J1DYR8</accession>
<dbReference type="PANTHER" id="PTHR35809">
    <property type="entry name" value="ARCHAETIDYLSERINE DECARBOXYLASE PROENZYME-RELATED"/>
    <property type="match status" value="1"/>
</dbReference>
<keyword evidence="8 11" id="KW-0456">Lyase</keyword>
<keyword evidence="3 11" id="KW-0210">Decarboxylase</keyword>
<dbReference type="EC" id="4.1.1.65" evidence="11"/>
<keyword evidence="9 11" id="KW-1208">Phospholipid metabolism</keyword>
<proteinExistence type="inferred from homology"/>
<comment type="PTM">
    <text evidence="11">Is synthesized initially as an inactive proenzyme. Formation of the active enzyme involves a self-maturation process in which the active site pyruvoyl group is generated from an internal serine residue via an autocatalytic post-translational modification. Two non-identical subunits are generated from the proenzyme in this reaction, and the pyruvate is formed at the N-terminus of the alpha chain, which is derived from the carboxyl end of the proenzyme. The post-translation cleavage follows an unusual pathway, termed non-hydrolytic serinolysis, in which the side chain hydroxyl group of the serine supplies its oxygen atom to form the C-terminus of the beta chain, while the remainder of the serine residue undergoes an oxidative deamination to produce ammonia and the pyruvoyl prosthetic group on the alpha chain.</text>
</comment>
<feature type="chain" id="PRO_5023391454" description="Phosphatidylserine decarboxylase alpha chain" evidence="11">
    <location>
        <begin position="182"/>
        <end position="213"/>
    </location>
</feature>
<keyword evidence="5 11" id="KW-0472">Membrane</keyword>
<comment type="catalytic activity">
    <reaction evidence="11">
        <text>a 1,2-diacyl-sn-glycero-3-phospho-L-serine + H(+) = a 1,2-diacyl-sn-glycero-3-phosphoethanolamine + CO2</text>
        <dbReference type="Rhea" id="RHEA:20828"/>
        <dbReference type="ChEBI" id="CHEBI:15378"/>
        <dbReference type="ChEBI" id="CHEBI:16526"/>
        <dbReference type="ChEBI" id="CHEBI:57262"/>
        <dbReference type="ChEBI" id="CHEBI:64612"/>
        <dbReference type="EC" id="4.1.1.65"/>
    </reaction>
</comment>
<feature type="site" description="Cleavage (non-hydrolytic); by autocatalysis" evidence="11">
    <location>
        <begin position="181"/>
        <end position="182"/>
    </location>
</feature>
<dbReference type="GO" id="GO:0005886">
    <property type="term" value="C:plasma membrane"/>
    <property type="evidence" value="ECO:0007669"/>
    <property type="project" value="UniProtKB-SubCell"/>
</dbReference>
<keyword evidence="14" id="KW-1185">Reference proteome</keyword>
<comment type="function">
    <text evidence="11">Catalyzes the formation of phosphatidylethanolamine (PtdEtn) from phosphatidylserine (PtdSer).</text>
</comment>
<keyword evidence="1 11" id="KW-1003">Cell membrane</keyword>